<evidence type="ECO:0000256" key="3">
    <source>
        <dbReference type="ARBA" id="ARBA00005316"/>
    </source>
</evidence>
<evidence type="ECO:0000256" key="6">
    <source>
        <dbReference type="ARBA" id="ARBA00022824"/>
    </source>
</evidence>
<proteinExistence type="inferred from homology"/>
<keyword evidence="6" id="KW-0256">Endoplasmic reticulum</keyword>
<evidence type="ECO:0000256" key="10">
    <source>
        <dbReference type="SAM" id="Phobius"/>
    </source>
</evidence>
<dbReference type="GO" id="GO:0006506">
    <property type="term" value="P:GPI anchor biosynthetic process"/>
    <property type="evidence" value="ECO:0007669"/>
    <property type="project" value="UniProtKB-UniPathway"/>
</dbReference>
<evidence type="ECO:0000256" key="7">
    <source>
        <dbReference type="ARBA" id="ARBA00022989"/>
    </source>
</evidence>
<evidence type="ECO:0000256" key="2">
    <source>
        <dbReference type="ARBA" id="ARBA00004687"/>
    </source>
</evidence>
<sequence>MPSSVRFFSLLSYIAVASVGVAISAYLVSIRRAPLPREEISALADATLLGEGRGAGSQESAAALPWPKAAIRVSAAPGTFDEPQVLKDFSKALVAALSGSDAEISVVDAPPKSLTTFEPCMRREGTAVECLAALEQVTSKDSPVPPLDSTFDLVLVPSDDCSALLLGTGRGAVLRWHRGSSLDVQRLAASAATHLKATWLRPVSFEHSAALFEVAPAYQLNFFLVGDCRRRVAWDFTSTVLAPYLRRFIERLSLLFDLEMDSQVVQCGSLGTSLEPSEMAHQSKIGNLIDVNMLQENFMRRTGDWPPDALTRDARWLPPLIRLVAFKSAEPVHLVDAEGDDKSSFAVQGFGVVAVATCETGAFSLHEQLENQSSTDFVSTCEAQQVASAWVSSLRSWLALPPDEPLGEIGVACDDAPNSPGGLALLAARPRLDGVADWELRIVARAVHSLFVRRTAETLQDLLVLVDSLPDVVVREEIGEVAFKAVSAARGSLAAAEAGDIGQAIADAREALTLALSASQDDTVVGQLFFSWQFKWAVYLPLGLPVLVPIIVATIRDARSRFPLSKSQPSAREVPRDGQQ</sequence>
<keyword evidence="5 10" id="KW-0812">Transmembrane</keyword>
<keyword evidence="7 10" id="KW-1133">Transmembrane helix</keyword>
<comment type="subcellular location">
    <subcellularLocation>
        <location evidence="1">Endoplasmic reticulum membrane</location>
        <topology evidence="1">Multi-pass membrane protein</topology>
    </subcellularLocation>
</comment>
<evidence type="ECO:0000313" key="11">
    <source>
        <dbReference type="EMBL" id="CAE8712736.1"/>
    </source>
</evidence>
<keyword evidence="9" id="KW-0325">Glycoprotein</keyword>
<evidence type="ECO:0000256" key="1">
    <source>
        <dbReference type="ARBA" id="ARBA00004477"/>
    </source>
</evidence>
<evidence type="ECO:0000256" key="4">
    <source>
        <dbReference type="ARBA" id="ARBA00022502"/>
    </source>
</evidence>
<comment type="caution">
    <text evidence="11">The sequence shown here is derived from an EMBL/GenBank/DDBJ whole genome shotgun (WGS) entry which is preliminary data.</text>
</comment>
<dbReference type="PANTHER" id="PTHR21072">
    <property type="entry name" value="GPI TRANSAMIDASE COMPONENT PIG-S"/>
    <property type="match status" value="1"/>
</dbReference>
<dbReference type="Pfam" id="PF10510">
    <property type="entry name" value="PIG-S"/>
    <property type="match status" value="1"/>
</dbReference>
<keyword evidence="4" id="KW-0337">GPI-anchor biosynthesis</keyword>
<dbReference type="InterPro" id="IPR019540">
    <property type="entry name" value="PtdIno-glycan_biosynth_class_S"/>
</dbReference>
<evidence type="ECO:0008006" key="13">
    <source>
        <dbReference type="Google" id="ProtNLM"/>
    </source>
</evidence>
<dbReference type="Proteomes" id="UP000626109">
    <property type="component" value="Unassembled WGS sequence"/>
</dbReference>
<accession>A0A813KTU1</accession>
<feature type="transmembrane region" description="Helical" evidence="10">
    <location>
        <begin position="536"/>
        <end position="555"/>
    </location>
</feature>
<comment type="similarity">
    <text evidence="3">Belongs to the PIGS family.</text>
</comment>
<organism evidence="11 12">
    <name type="scientific">Polarella glacialis</name>
    <name type="common">Dinoflagellate</name>
    <dbReference type="NCBI Taxonomy" id="89957"/>
    <lineage>
        <taxon>Eukaryota</taxon>
        <taxon>Sar</taxon>
        <taxon>Alveolata</taxon>
        <taxon>Dinophyceae</taxon>
        <taxon>Suessiales</taxon>
        <taxon>Suessiaceae</taxon>
        <taxon>Polarella</taxon>
    </lineage>
</organism>
<reference evidence="11" key="1">
    <citation type="submission" date="2021-02" db="EMBL/GenBank/DDBJ databases">
        <authorList>
            <person name="Dougan E. K."/>
            <person name="Rhodes N."/>
            <person name="Thang M."/>
            <person name="Chan C."/>
        </authorList>
    </citation>
    <scope>NUCLEOTIDE SEQUENCE</scope>
</reference>
<dbReference type="GO" id="GO:0016255">
    <property type="term" value="P:attachment of GPI anchor to protein"/>
    <property type="evidence" value="ECO:0007669"/>
    <property type="project" value="InterPro"/>
</dbReference>
<evidence type="ECO:0000313" key="12">
    <source>
        <dbReference type="Proteomes" id="UP000626109"/>
    </source>
</evidence>
<dbReference type="GO" id="GO:0042765">
    <property type="term" value="C:GPI-anchor transamidase complex"/>
    <property type="evidence" value="ECO:0007669"/>
    <property type="project" value="InterPro"/>
</dbReference>
<comment type="pathway">
    <text evidence="2">Glycolipid biosynthesis; glycosylphosphatidylinositol-anchor biosynthesis.</text>
</comment>
<dbReference type="UniPathway" id="UPA00196"/>
<evidence type="ECO:0000256" key="8">
    <source>
        <dbReference type="ARBA" id="ARBA00023136"/>
    </source>
</evidence>
<gene>
    <name evidence="11" type="ORF">PGLA2088_LOCUS37157</name>
</gene>
<name>A0A813KTU1_POLGL</name>
<evidence type="ECO:0000256" key="9">
    <source>
        <dbReference type="ARBA" id="ARBA00023180"/>
    </source>
</evidence>
<keyword evidence="8 10" id="KW-0472">Membrane</keyword>
<feature type="transmembrane region" description="Helical" evidence="10">
    <location>
        <begin position="7"/>
        <end position="28"/>
    </location>
</feature>
<dbReference type="AlphaFoldDB" id="A0A813KTU1"/>
<evidence type="ECO:0000256" key="5">
    <source>
        <dbReference type="ARBA" id="ARBA00022692"/>
    </source>
</evidence>
<dbReference type="EMBL" id="CAJNNW010032378">
    <property type="protein sequence ID" value="CAE8712736.1"/>
    <property type="molecule type" value="Genomic_DNA"/>
</dbReference>
<dbReference type="PANTHER" id="PTHR21072:SF13">
    <property type="entry name" value="GPI TRANSAMIDASE COMPONENT PIG-S"/>
    <property type="match status" value="1"/>
</dbReference>
<protein>
    <recommendedName>
        <fullName evidence="13">GPI transamidase component PIG-S</fullName>
    </recommendedName>
</protein>